<protein>
    <submittedName>
        <fullName evidence="8">YD repeat-containing protein</fullName>
    </submittedName>
</protein>
<dbReference type="Pfam" id="PF25023">
    <property type="entry name" value="TEN_YD-shell"/>
    <property type="match status" value="1"/>
</dbReference>
<dbReference type="InterPro" id="IPR028994">
    <property type="entry name" value="Integrin_alpha_N"/>
</dbReference>
<comment type="caution">
    <text evidence="8">The sequence shown here is derived from an EMBL/GenBank/DDBJ whole genome shotgun (WGS) entry which is preliminary data.</text>
</comment>
<dbReference type="InterPro" id="IPR006530">
    <property type="entry name" value="YD"/>
</dbReference>
<evidence type="ECO:0000256" key="4">
    <source>
        <dbReference type="ARBA" id="ARBA00022737"/>
    </source>
</evidence>
<dbReference type="InterPro" id="IPR050708">
    <property type="entry name" value="T6SS_VgrG/RHS"/>
</dbReference>
<keyword evidence="2" id="KW-0964">Secreted</keyword>
<dbReference type="GO" id="GO:0005576">
    <property type="term" value="C:extracellular region"/>
    <property type="evidence" value="ECO:0007669"/>
    <property type="project" value="UniProtKB-SubCell"/>
</dbReference>
<dbReference type="SUPFAM" id="SSF69318">
    <property type="entry name" value="Integrin alpha N-terminal domain"/>
    <property type="match status" value="1"/>
</dbReference>
<accession>A0A318I8S6</accession>
<feature type="domain" description="Teneurin-like YD-shell" evidence="7">
    <location>
        <begin position="1294"/>
        <end position="1520"/>
    </location>
</feature>
<keyword evidence="9" id="KW-1185">Reference proteome</keyword>
<dbReference type="InterPro" id="IPR013517">
    <property type="entry name" value="FG-GAP"/>
</dbReference>
<dbReference type="RefSeq" id="WP_110370305.1">
    <property type="nucleotide sequence ID" value="NZ_QJJX01000020.1"/>
</dbReference>
<keyword evidence="5" id="KW-0843">Virulence</keyword>
<evidence type="ECO:0000256" key="1">
    <source>
        <dbReference type="ARBA" id="ARBA00004613"/>
    </source>
</evidence>
<dbReference type="NCBIfam" id="TIGR01643">
    <property type="entry name" value="YD_repeat_2x"/>
    <property type="match status" value="2"/>
</dbReference>
<dbReference type="EMBL" id="QJJX01000020">
    <property type="protein sequence ID" value="PXX21371.1"/>
    <property type="molecule type" value="Genomic_DNA"/>
</dbReference>
<feature type="non-terminal residue" evidence="8">
    <location>
        <position position="1545"/>
    </location>
</feature>
<dbReference type="Pfam" id="PF13517">
    <property type="entry name" value="FG-GAP_3"/>
    <property type="match status" value="1"/>
</dbReference>
<evidence type="ECO:0000313" key="9">
    <source>
        <dbReference type="Proteomes" id="UP000248314"/>
    </source>
</evidence>
<evidence type="ECO:0000259" key="7">
    <source>
        <dbReference type="Pfam" id="PF25023"/>
    </source>
</evidence>
<dbReference type="GO" id="GO:0005737">
    <property type="term" value="C:cytoplasm"/>
    <property type="evidence" value="ECO:0007669"/>
    <property type="project" value="InterPro"/>
</dbReference>
<comment type="subcellular location">
    <subcellularLocation>
        <location evidence="1">Secreted</location>
    </subcellularLocation>
</comment>
<name>A0A318I8S6_9BACT</name>
<keyword evidence="4" id="KW-0677">Repeat</keyword>
<dbReference type="InterPro" id="IPR003284">
    <property type="entry name" value="Sal_SpvB"/>
</dbReference>
<reference evidence="8 9" key="1">
    <citation type="submission" date="2018-05" db="EMBL/GenBank/DDBJ databases">
        <title>Genomic Encyclopedia of Type Strains, Phase I: the one thousand microbial genomes (KMG-I) project.</title>
        <authorList>
            <person name="Kyrpides N."/>
        </authorList>
    </citation>
    <scope>NUCLEOTIDE SEQUENCE [LARGE SCALE GENOMIC DNA]</scope>
    <source>
        <strain evidence="8 9">DSM 15611</strain>
    </source>
</reference>
<dbReference type="InterPro" id="IPR056823">
    <property type="entry name" value="TEN-like_YD-shell"/>
</dbReference>
<evidence type="ECO:0000256" key="2">
    <source>
        <dbReference type="ARBA" id="ARBA00022525"/>
    </source>
</evidence>
<feature type="chain" id="PRO_5016238373" evidence="6">
    <location>
        <begin position="26"/>
        <end position="1545"/>
    </location>
</feature>
<evidence type="ECO:0000256" key="5">
    <source>
        <dbReference type="ARBA" id="ARBA00023026"/>
    </source>
</evidence>
<dbReference type="Gene3D" id="2.180.10.10">
    <property type="entry name" value="RHS repeat-associated core"/>
    <property type="match status" value="2"/>
</dbReference>
<organism evidence="8 9">
    <name type="scientific">Hoylesella shahii DSM 15611 = JCM 12083</name>
    <dbReference type="NCBI Taxonomy" id="1122991"/>
    <lineage>
        <taxon>Bacteria</taxon>
        <taxon>Pseudomonadati</taxon>
        <taxon>Bacteroidota</taxon>
        <taxon>Bacteroidia</taxon>
        <taxon>Bacteroidales</taxon>
        <taxon>Prevotellaceae</taxon>
        <taxon>Hoylesella</taxon>
    </lineage>
</organism>
<gene>
    <name evidence="8" type="ORF">EJ73_01776</name>
</gene>
<evidence type="ECO:0000256" key="3">
    <source>
        <dbReference type="ARBA" id="ARBA00022729"/>
    </source>
</evidence>
<proteinExistence type="predicted"/>
<evidence type="ECO:0000313" key="8">
    <source>
        <dbReference type="EMBL" id="PXX21371.1"/>
    </source>
</evidence>
<evidence type="ECO:0000256" key="6">
    <source>
        <dbReference type="SAM" id="SignalP"/>
    </source>
</evidence>
<dbReference type="STRING" id="1122991.GCA_000613445_01822"/>
<keyword evidence="3 6" id="KW-0732">Signal</keyword>
<dbReference type="PANTHER" id="PTHR32305">
    <property type="match status" value="1"/>
</dbReference>
<feature type="signal peptide" evidence="6">
    <location>
        <begin position="1"/>
        <end position="25"/>
    </location>
</feature>
<sequence length="1545" mass="171986">MKQFITTITVLFVALLFPNNGKANACHTAANGLFNKFNPAVQTHLETDSVVEVEALADGDTIYRYVYKPIDLGAIPNPKPQKQIQGNAFRANRPSGYGIPDFPNYTQSDRYVGKIPFQEGVSPTGGKTYSIPITTAYCCGAAPQISIVYNSQSANGTAGYGWNIAGVSAILTVGKTIMYDGVTSPVNLTDPDECRFTLDGVRLVPNTGQQRQYQYETSKGFILVKKHLYGDHVAYFTVAYPNGNTATFGFKDNTNTRYAYPLTELTDLKGYKANFTYIEVGNCYYLSKVTYGGKTEVEHSGQLLFHYADRPDFTTTYLDGMAIAPSRLLKEVVSQTKVNGKIETLCTYSLTHVLKEVNLLTRIDCSSGESALPPLQFDYGDGKDNQHGKLRRQCDVLLTEYFKGETNGAKPLFVRGKFVKNQFADGLLTMPGHFNQYQQTGQLVVKKFLSSTKYYAVFGSGYPVDQDILIAPNLSSSSGMSTIKTESGFQTIQAVDTNGDGVDELVKVNFGDLVGGNTLLKITTYTYEKGKFESKTFTVPAMGVVDNEGKTYSPMSRIYLFGDFMGTGKAQLLTISHNKTFLNKDIPSWSTLIDLDSQQRLSETSPISLSFYSKAFALDVDGDGKVELCHATREGMEVYKFSVQFNKFVKWFTSKSLTFGNLENAAFGDINGDGKIDVLVPPADSYMDIERQTLPVWMPSSCPDCGEKEPIRGPSLICSRCKADLTKCYKGPSRCRACGSALTYPPSHLDNGAPRCPTHGVDVEVVLNKGYQDNGNVWNVYLSTGRGFVRREMPIANREKDDKYLMMDVDKNGYADLLCMRKGYVQLFTNNHGVILHTSCCSLDLSQNAQLLPANVNNLWGMSHLVAIENAKVTCYRFTENESNNRLLTAMANSHGIVQQNDYGDMTDGRMCYTPSNTLRTYPYYDLMAPLNILLNSGTYLDRKLVKHLRYTYEGAVAHRTGMGFIGFEKTRVNEDVGGNYVMELRDPEQFGITTHVETRDKEMYMFYNKTWLAMNKTCNPVLTHSLEINKLTGVNKETQLSYDIFNNPTKERVSLGAGLYTETTQTYRNVVTPERYFIGLPLTKTTTSGRDGNTWTTREEYAYNAQWMPERSVTYTNGNKTDETRWTYDAHGNVTSEKSAPYNVTELLGNTYTYDAIGRNLLTKTNALGQTTTYAEYDKWGQAHRITDHKGRTTTIVTDAWGKPVSTTSPDGITTTITTAWGGKGLYTIAKTITGKPETIVHYDALERDVRKGNMRLDGKWQFVDNAYDYKGRLAKTSLPFKGDAPALWNTYEYDKYDRPIKQTEASGKTTTWSYAGLSVTETKEGIASTKTTDAIGELIKVEDPGGTITYTLRPDGQPSAITAPGNVTTTFEYDGFGRRTAIVDPSAGRRSFSESYSADGVRTVVETNADGRSITSTYDKFGRATGIRRPEFNTAYTYNADGLLVREESTNGTSSEFTYDDNDRLATSRENVQDGKFLQKQYQYGKGNVTSISYASKRGNLCQERFEYANGYNVEIKLDDGKIVWKQTEENDLGQSTRVESGV</sequence>
<dbReference type="PANTHER" id="PTHR32305:SF15">
    <property type="entry name" value="PROTEIN RHSA-RELATED"/>
    <property type="match status" value="1"/>
</dbReference>
<dbReference type="Pfam" id="PF03534">
    <property type="entry name" value="SpvB"/>
    <property type="match status" value="1"/>
</dbReference>
<dbReference type="Proteomes" id="UP000248314">
    <property type="component" value="Unassembled WGS sequence"/>
</dbReference>